<dbReference type="Gene3D" id="3.10.129.110">
    <property type="entry name" value="Polyketide synthase dehydratase"/>
    <property type="match status" value="1"/>
</dbReference>
<protein>
    <submittedName>
        <fullName evidence="10">Polyketide synthase</fullName>
    </submittedName>
</protein>
<dbReference type="InterPro" id="IPR030918">
    <property type="entry name" value="PT_fungal_PKS"/>
</dbReference>
<dbReference type="PANTHER" id="PTHR43775">
    <property type="entry name" value="FATTY ACID SYNTHASE"/>
    <property type="match status" value="1"/>
</dbReference>
<dbReference type="InterPro" id="IPR018201">
    <property type="entry name" value="Ketoacyl_synth_AS"/>
</dbReference>
<dbReference type="InterPro" id="IPR001031">
    <property type="entry name" value="Thioesterase"/>
</dbReference>
<dbReference type="SUPFAM" id="SSF47336">
    <property type="entry name" value="ACP-like"/>
    <property type="match status" value="1"/>
</dbReference>
<accession>A0A166V7K1</accession>
<dbReference type="InterPro" id="IPR020806">
    <property type="entry name" value="PKS_PP-bd"/>
</dbReference>
<dbReference type="InterPro" id="IPR009081">
    <property type="entry name" value="PP-bd_ACP"/>
</dbReference>
<evidence type="ECO:0000256" key="4">
    <source>
        <dbReference type="ARBA" id="ARBA00023268"/>
    </source>
</evidence>
<dbReference type="Pfam" id="PF00550">
    <property type="entry name" value="PP-binding"/>
    <property type="match status" value="2"/>
</dbReference>
<evidence type="ECO:0000256" key="6">
    <source>
        <dbReference type="SAM" id="MobiDB-lite"/>
    </source>
</evidence>
<dbReference type="OrthoDB" id="329835at2759"/>
<dbReference type="Pfam" id="PF22621">
    <property type="entry name" value="CurL-like_PKS_C"/>
    <property type="match status" value="1"/>
</dbReference>
<dbReference type="Gene3D" id="1.10.1200.10">
    <property type="entry name" value="ACP-like"/>
    <property type="match status" value="2"/>
</dbReference>
<feature type="compositionally biased region" description="Low complexity" evidence="6">
    <location>
        <begin position="1494"/>
        <end position="1507"/>
    </location>
</feature>
<evidence type="ECO:0000259" key="9">
    <source>
        <dbReference type="PROSITE" id="PS52019"/>
    </source>
</evidence>
<dbReference type="InterPro" id="IPR016035">
    <property type="entry name" value="Acyl_Trfase/lysoPLipase"/>
</dbReference>
<dbReference type="GO" id="GO:0044550">
    <property type="term" value="P:secondary metabolite biosynthetic process"/>
    <property type="evidence" value="ECO:0007669"/>
    <property type="project" value="TreeGrafter"/>
</dbReference>
<dbReference type="Proteomes" id="UP000078544">
    <property type="component" value="Unassembled WGS sequence"/>
</dbReference>
<dbReference type="InterPro" id="IPR020841">
    <property type="entry name" value="PKS_Beta-ketoAc_synthase_dom"/>
</dbReference>
<feature type="domain" description="Carrier" evidence="7">
    <location>
        <begin position="1658"/>
        <end position="1735"/>
    </location>
</feature>
<dbReference type="GO" id="GO:0006633">
    <property type="term" value="P:fatty acid biosynthetic process"/>
    <property type="evidence" value="ECO:0007669"/>
    <property type="project" value="InterPro"/>
</dbReference>
<comment type="caution">
    <text evidence="10">The sequence shown here is derived from an EMBL/GenBank/DDBJ whole genome shotgun (WGS) entry which is preliminary data.</text>
</comment>
<dbReference type="PROSITE" id="PS00606">
    <property type="entry name" value="KS3_1"/>
    <property type="match status" value="1"/>
</dbReference>
<dbReference type="NCBIfam" id="TIGR04532">
    <property type="entry name" value="PT_fungal_PKS"/>
    <property type="match status" value="1"/>
</dbReference>
<dbReference type="InterPro" id="IPR029058">
    <property type="entry name" value="AB_hydrolase_fold"/>
</dbReference>
<feature type="region of interest" description="Disordered" evidence="6">
    <location>
        <begin position="1494"/>
        <end position="1524"/>
    </location>
</feature>
<dbReference type="SMART" id="SM00823">
    <property type="entry name" value="PKS_PP"/>
    <property type="match status" value="2"/>
</dbReference>
<feature type="active site" description="Proton acceptor; for dehydratase activity" evidence="5">
    <location>
        <position position="1212"/>
    </location>
</feature>
<reference evidence="10 11" key="1">
    <citation type="journal article" date="2016" name="Genome Biol. Evol.">
        <title>Divergent and convergent evolution of fungal pathogenicity.</title>
        <authorList>
            <person name="Shang Y."/>
            <person name="Xiao G."/>
            <person name="Zheng P."/>
            <person name="Cen K."/>
            <person name="Zhan S."/>
            <person name="Wang C."/>
        </authorList>
    </citation>
    <scope>NUCLEOTIDE SEQUENCE [LARGE SCALE GENOMIC DNA]</scope>
    <source>
        <strain evidence="10 11">RCEF 2490</strain>
    </source>
</reference>
<dbReference type="PANTHER" id="PTHR43775:SF45">
    <property type="entry name" value="CONIDIAL PIGMENT POLYKETIDE SYNTHASE ALB1"/>
    <property type="match status" value="1"/>
</dbReference>
<dbReference type="Pfam" id="PF00698">
    <property type="entry name" value="Acyl_transf_1"/>
    <property type="match status" value="1"/>
</dbReference>
<dbReference type="InterPro" id="IPR014043">
    <property type="entry name" value="Acyl_transferase_dom"/>
</dbReference>
<dbReference type="EMBL" id="AZGY01000001">
    <property type="protein sequence ID" value="OAA33358.1"/>
    <property type="molecule type" value="Genomic_DNA"/>
</dbReference>
<dbReference type="Gene3D" id="3.40.47.10">
    <property type="match status" value="1"/>
</dbReference>
<feature type="active site" description="Proton donor; for dehydratase activity" evidence="5">
    <location>
        <position position="1398"/>
    </location>
</feature>
<dbReference type="GO" id="GO:0031177">
    <property type="term" value="F:phosphopantetheine binding"/>
    <property type="evidence" value="ECO:0007669"/>
    <property type="project" value="InterPro"/>
</dbReference>
<dbReference type="CDD" id="cd00833">
    <property type="entry name" value="PKS"/>
    <property type="match status" value="1"/>
</dbReference>
<evidence type="ECO:0000256" key="2">
    <source>
        <dbReference type="ARBA" id="ARBA00022553"/>
    </source>
</evidence>
<dbReference type="SUPFAM" id="SSF53474">
    <property type="entry name" value="alpha/beta-Hydrolases"/>
    <property type="match status" value="1"/>
</dbReference>
<evidence type="ECO:0000313" key="10">
    <source>
        <dbReference type="EMBL" id="OAA33358.1"/>
    </source>
</evidence>
<organism evidence="10 11">
    <name type="scientific">Moelleriella libera RCEF 2490</name>
    <dbReference type="NCBI Taxonomy" id="1081109"/>
    <lineage>
        <taxon>Eukaryota</taxon>
        <taxon>Fungi</taxon>
        <taxon>Dikarya</taxon>
        <taxon>Ascomycota</taxon>
        <taxon>Pezizomycotina</taxon>
        <taxon>Sordariomycetes</taxon>
        <taxon>Hypocreomycetidae</taxon>
        <taxon>Hypocreales</taxon>
        <taxon>Clavicipitaceae</taxon>
        <taxon>Moelleriella</taxon>
    </lineage>
</organism>
<keyword evidence="4" id="KW-0511">Multifunctional enzyme</keyword>
<dbReference type="SMART" id="SM00827">
    <property type="entry name" value="PKS_AT"/>
    <property type="match status" value="1"/>
</dbReference>
<keyword evidence="3" id="KW-0808">Transferase</keyword>
<sequence length="2075" mass="225446">MRFRDLLPSWTWCPGLKSYVIAETLSPAGQDANANHWSAAVSANDGLSVKDIVARFTGSDEDVAASCKDLWVSATGPLGGAIVSGKPSILRRFADANEDSASCVFLDITAPYHAPHLFTNDDINSLITEFPGEIDTSISSRIKLLSTSGKVAPNTSTFVGLLRQGVRETLLNAVDWRPALKSCASLLTQNSGRSCRLVSFPNDIQSAISKALSQEYGVKVAIEDTPQGTSSRRPTGRFEQSRIAIVGYSGRFPSAASNEAFWELLEQGRDVHREIPADRFNWRTHFDETGKKTNTSRVKYGCFMDEPGLFDARFFNMSPREAENTDPAHRLAILTTYEAMEMAGFVRNRTPSTQEDRVGVFFGTTSDDWRELNAAQDIDTYFIPGGNRAFAPGRISYFFRLSGPSLSIDTACSSSFAAIQTACSYLWRGDCDTAIAGGTNVLTNPNIFAGLDRAHFLSTTGNCNAFDDGADGYCRADAVGSIILKRLEDAEADRDPILGVIVGAGTNHCGQTGSITRPHEGDQANLFQQIVRRTNYNPLDVSYVEMHGTGTQAGDAVEMRSVLSVFVPGRERTEMQPNRSLHLGSAKANVGHAESASGVTSLIKVLLMLKHNQIPPHCGIKKTINRNYPLDLAERGVHIAFKSTEWAGIPGKRRAAFLNNFSAAGGNTAILLEEAPEKHQQMLLTETTMDRDPTHLIAVTARTPNSLLANVAAVVEWLEANPSASLPALSYTTTARRMHHNYRFMASAENASDLVDQLRQAARREQKSLKPVAAPGKKAQIVFTFSGQGVLYHGLGKDLFNRYTSFRKDILLLDNLARSQGFPSFLGLIDGTFGNESKSILDISAVVSQLALVCTQIALVKLLARWNIKPAAVVGHSLGEYAALYAAGVLSVADTVYLVGKRATLLEQHCAKGSHGMLVVKASLSATEDLLRDAGPDVELACANHPGAQVVAGPKAQVSDLCASATRQGIKTVQLEIPFAFHSSQVDPILKDFGAASEQGGIVYRAPRIPLLSPLHARVLHASDTEDLNASYLVAACRSPVNFTDALREFASEAPFAHGQIWLDVGAHPTCGEMVKKTLGEQETTFPTLSKGVNGLKTLSTTLQSLYLCGIEVDWNEYHRESPDHHQVLDLPRYKWDLRNYWLDYKGDFCVNRGVAAPAVQESQPVEMPRSFKFISPAIQKVLEEEHGSNRSSLLAESDVFDERLLPIFQGHKVNGASLCPSSLYAEIALTTCDYFLQEQGRPRESVGIEMTDLKIDQPLIAGHSETSHLFRVTASADWQAHSINVAIRTVDASGKPVTSHAMMTLQVVPDQKWLNEWKRSSHLVTSRVKALMAGVDSHKLGRRMAYKLFSALVDYSDSFRGMSQVMLNSEDLEAVSTVNFQVARGPDELGIDARWIDSLGQISGFIMNANDGVNSHEEVFINHGWERLRYGEKLDATKTYNVYCRMQHMEKTTYVGNAYVLDSGRVVALYEGIKFVGMRRKVLDHVLPNKANSAASPAASPAPGAAQRNTSPKSHSATAPAAKTKHVPSDLIFAKAKISSAASDAYERILAIISEEVGVPISELQPDVNLADVGVDSLLSLTICARIRQDLDVEIESPDLLDCASVADLKRFGEGEVLQIPSSDSSESDSCASSIFEKQASSSLMSSSSDLSETDNCSREEARRVLLDLLMEETAATLEELTPSTCLADVGIDSLLGLTITAKLSEKFHTSVPSSVVMESDTVRDLEAALFSTLGIDHDFQLVDCPTPATSSLPDTSSHPPTPLAETQDKSAPVSMKDKLKWASLDASEPLATSILLSGSPASADTIVILFPDGSGSAASYADMAKTFPKGSAVHGLNCPWRKTGQAMIDQGVTVDDMVSKYLVKICEIVDSHSHAAAKKLVLGGWSAGGILAVEGVRQLREHGVAVHGMLLVDAPNPIGLQNPPAQMFQFFDDMGILGVGKSKVPPYIIEHFNGMVKVLDRYRPRPFPARLVPDTLMIYARDGVCKNLGADFARSLDALKRSTRPQESREMLWLLENRTDFSAAGWASLIGSERLAVEVMDGVNHFSMMEGGPKMAKMGALMEDFVLGSKRGR</sequence>
<dbReference type="Gene3D" id="3.40.366.10">
    <property type="entry name" value="Malonyl-Coenzyme A Acyl Carrier Protein, domain 2"/>
    <property type="match status" value="1"/>
</dbReference>
<feature type="compositionally biased region" description="Polar residues" evidence="6">
    <location>
        <begin position="1749"/>
        <end position="1760"/>
    </location>
</feature>
<feature type="region of interest" description="C-terminal hotdog fold" evidence="5">
    <location>
        <begin position="1337"/>
        <end position="1485"/>
    </location>
</feature>
<dbReference type="STRING" id="1081109.A0A166V7K1"/>
<feature type="domain" description="Carrier" evidence="7">
    <location>
        <begin position="1541"/>
        <end position="1618"/>
    </location>
</feature>
<dbReference type="Pfam" id="PF02801">
    <property type="entry name" value="Ketoacyl-synt_C"/>
    <property type="match status" value="1"/>
</dbReference>
<dbReference type="SUPFAM" id="SSF55048">
    <property type="entry name" value="Probable ACP-binding domain of malonyl-CoA ACP transacylase"/>
    <property type="match status" value="1"/>
</dbReference>
<keyword evidence="11" id="KW-1185">Reference proteome</keyword>
<dbReference type="Pfam" id="PF16073">
    <property type="entry name" value="SAT"/>
    <property type="match status" value="1"/>
</dbReference>
<feature type="domain" description="Ketosynthase family 3 (KS3)" evidence="8">
    <location>
        <begin position="240"/>
        <end position="674"/>
    </location>
</feature>
<feature type="compositionally biased region" description="Polar residues" evidence="6">
    <location>
        <begin position="1508"/>
        <end position="1518"/>
    </location>
</feature>
<evidence type="ECO:0000313" key="11">
    <source>
        <dbReference type="Proteomes" id="UP000078544"/>
    </source>
</evidence>
<dbReference type="InterPro" id="IPR016036">
    <property type="entry name" value="Malonyl_transacylase_ACP-bd"/>
</dbReference>
<dbReference type="Pfam" id="PF00109">
    <property type="entry name" value="ketoacyl-synt"/>
    <property type="match status" value="1"/>
</dbReference>
<dbReference type="InterPro" id="IPR032088">
    <property type="entry name" value="SAT"/>
</dbReference>
<dbReference type="InterPro" id="IPR042104">
    <property type="entry name" value="PKS_dehydratase_sf"/>
</dbReference>
<name>A0A166V7K1_9HYPO</name>
<dbReference type="Gene3D" id="3.40.50.1820">
    <property type="entry name" value="alpha/beta hydrolase"/>
    <property type="match status" value="1"/>
</dbReference>
<dbReference type="InterPro" id="IPR014030">
    <property type="entry name" value="Ketoacyl_synth_N"/>
</dbReference>
<evidence type="ECO:0000259" key="7">
    <source>
        <dbReference type="PROSITE" id="PS50075"/>
    </source>
</evidence>
<dbReference type="Gene3D" id="3.30.70.3290">
    <property type="match status" value="1"/>
</dbReference>
<dbReference type="SUPFAM" id="SSF53901">
    <property type="entry name" value="Thiolase-like"/>
    <property type="match status" value="1"/>
</dbReference>
<evidence type="ECO:0000259" key="8">
    <source>
        <dbReference type="PROSITE" id="PS52004"/>
    </source>
</evidence>
<dbReference type="PROSITE" id="PS00012">
    <property type="entry name" value="PHOSPHOPANTETHEINE"/>
    <property type="match status" value="2"/>
</dbReference>
<dbReference type="GO" id="GO:0004315">
    <property type="term" value="F:3-oxoacyl-[acyl-carrier-protein] synthase activity"/>
    <property type="evidence" value="ECO:0007669"/>
    <property type="project" value="InterPro"/>
</dbReference>
<dbReference type="Pfam" id="PF00975">
    <property type="entry name" value="Thioesterase"/>
    <property type="match status" value="1"/>
</dbReference>
<evidence type="ECO:0000256" key="1">
    <source>
        <dbReference type="ARBA" id="ARBA00022450"/>
    </source>
</evidence>
<evidence type="ECO:0000256" key="3">
    <source>
        <dbReference type="ARBA" id="ARBA00022679"/>
    </source>
</evidence>
<dbReference type="PROSITE" id="PS52004">
    <property type="entry name" value="KS3_2"/>
    <property type="match status" value="1"/>
</dbReference>
<proteinExistence type="predicted"/>
<feature type="domain" description="PKS/mFAS DH" evidence="9">
    <location>
        <begin position="1180"/>
        <end position="1485"/>
    </location>
</feature>
<keyword evidence="1" id="KW-0596">Phosphopantetheine</keyword>
<feature type="region of interest" description="Disordered" evidence="6">
    <location>
        <begin position="1748"/>
        <end position="1772"/>
    </location>
</feature>
<dbReference type="InterPro" id="IPR036736">
    <property type="entry name" value="ACP-like_sf"/>
</dbReference>
<dbReference type="InterPro" id="IPR014031">
    <property type="entry name" value="Ketoacyl_synth_C"/>
</dbReference>
<dbReference type="InterPro" id="IPR050091">
    <property type="entry name" value="PKS_NRPS_Biosynth_Enz"/>
</dbReference>
<dbReference type="InterPro" id="IPR049900">
    <property type="entry name" value="PKS_mFAS_DH"/>
</dbReference>
<evidence type="ECO:0000256" key="5">
    <source>
        <dbReference type="PROSITE-ProRule" id="PRU01363"/>
    </source>
</evidence>
<feature type="region of interest" description="N-terminal hotdog fold" evidence="5">
    <location>
        <begin position="1180"/>
        <end position="1313"/>
    </location>
</feature>
<dbReference type="InterPro" id="IPR016039">
    <property type="entry name" value="Thiolase-like"/>
</dbReference>
<dbReference type="SUPFAM" id="SSF52151">
    <property type="entry name" value="FabD/lysophospholipase-like"/>
    <property type="match status" value="1"/>
</dbReference>
<dbReference type="PROSITE" id="PS50075">
    <property type="entry name" value="CARRIER"/>
    <property type="match status" value="2"/>
</dbReference>
<dbReference type="SMART" id="SM00825">
    <property type="entry name" value="PKS_KS"/>
    <property type="match status" value="1"/>
</dbReference>
<keyword evidence="2" id="KW-0597">Phosphoprotein</keyword>
<gene>
    <name evidence="10" type="ORF">AAL_00823</name>
</gene>
<dbReference type="GO" id="GO:0004312">
    <property type="term" value="F:fatty acid synthase activity"/>
    <property type="evidence" value="ECO:0007669"/>
    <property type="project" value="TreeGrafter"/>
</dbReference>
<dbReference type="InterPro" id="IPR001227">
    <property type="entry name" value="Ac_transferase_dom_sf"/>
</dbReference>
<dbReference type="InterPro" id="IPR006162">
    <property type="entry name" value="Ppantetheine_attach_site"/>
</dbReference>
<dbReference type="PROSITE" id="PS52019">
    <property type="entry name" value="PKS_MFAS_DH"/>
    <property type="match status" value="1"/>
</dbReference>